<dbReference type="EMBL" id="ASHM01001367">
    <property type="protein sequence ID" value="PNY06551.1"/>
    <property type="molecule type" value="Genomic_DNA"/>
</dbReference>
<accession>A0A2K3NU58</accession>
<reference evidence="1 2" key="2">
    <citation type="journal article" date="2017" name="Front. Plant Sci.">
        <title>Gene Classification and Mining of Molecular Markers Useful in Red Clover (Trifolium pratense) Breeding.</title>
        <authorList>
            <person name="Istvanek J."/>
            <person name="Dluhosova J."/>
            <person name="Dluhos P."/>
            <person name="Patkova L."/>
            <person name="Nedelnik J."/>
            <person name="Repkova J."/>
        </authorList>
    </citation>
    <scope>NUCLEOTIDE SEQUENCE [LARGE SCALE GENOMIC DNA]</scope>
    <source>
        <strain evidence="2">cv. Tatra</strain>
        <tissue evidence="1">Young leaves</tissue>
    </source>
</reference>
<evidence type="ECO:0000313" key="2">
    <source>
        <dbReference type="Proteomes" id="UP000236291"/>
    </source>
</evidence>
<dbReference type="Proteomes" id="UP000236291">
    <property type="component" value="Unassembled WGS sequence"/>
</dbReference>
<sequence>MAGIAILVDLWRKNHNSASHAFQCSPSFSASSAVAAAASFAAGSTFASRAFFGVSLVRRSWSAKLKAPYQVLVVLTVSFGQNHVWKIFGC</sequence>
<name>A0A2K3NU58_TRIPR</name>
<gene>
    <name evidence="1" type="ORF">L195_g003022</name>
</gene>
<organism evidence="1 2">
    <name type="scientific">Trifolium pratense</name>
    <name type="common">Red clover</name>
    <dbReference type="NCBI Taxonomy" id="57577"/>
    <lineage>
        <taxon>Eukaryota</taxon>
        <taxon>Viridiplantae</taxon>
        <taxon>Streptophyta</taxon>
        <taxon>Embryophyta</taxon>
        <taxon>Tracheophyta</taxon>
        <taxon>Spermatophyta</taxon>
        <taxon>Magnoliopsida</taxon>
        <taxon>eudicotyledons</taxon>
        <taxon>Gunneridae</taxon>
        <taxon>Pentapetalae</taxon>
        <taxon>rosids</taxon>
        <taxon>fabids</taxon>
        <taxon>Fabales</taxon>
        <taxon>Fabaceae</taxon>
        <taxon>Papilionoideae</taxon>
        <taxon>50 kb inversion clade</taxon>
        <taxon>NPAAA clade</taxon>
        <taxon>Hologalegina</taxon>
        <taxon>IRL clade</taxon>
        <taxon>Trifolieae</taxon>
        <taxon>Trifolium</taxon>
    </lineage>
</organism>
<dbReference type="AlphaFoldDB" id="A0A2K3NU58"/>
<reference evidence="1 2" key="1">
    <citation type="journal article" date="2014" name="Am. J. Bot.">
        <title>Genome assembly and annotation for red clover (Trifolium pratense; Fabaceae).</title>
        <authorList>
            <person name="Istvanek J."/>
            <person name="Jaros M."/>
            <person name="Krenek A."/>
            <person name="Repkova J."/>
        </authorList>
    </citation>
    <scope>NUCLEOTIDE SEQUENCE [LARGE SCALE GENOMIC DNA]</scope>
    <source>
        <strain evidence="2">cv. Tatra</strain>
        <tissue evidence="1">Young leaves</tissue>
    </source>
</reference>
<proteinExistence type="predicted"/>
<evidence type="ECO:0000313" key="1">
    <source>
        <dbReference type="EMBL" id="PNY06551.1"/>
    </source>
</evidence>
<protein>
    <submittedName>
        <fullName evidence="1">Uncharacterized protein</fullName>
    </submittedName>
</protein>
<comment type="caution">
    <text evidence="1">The sequence shown here is derived from an EMBL/GenBank/DDBJ whole genome shotgun (WGS) entry which is preliminary data.</text>
</comment>